<evidence type="ECO:0000256" key="3">
    <source>
        <dbReference type="SAM" id="Phobius"/>
    </source>
</evidence>
<comment type="caution">
    <text evidence="4">The sequence shown here is derived from an EMBL/GenBank/DDBJ whole genome shotgun (WGS) entry which is preliminary data.</text>
</comment>
<dbReference type="Proteomes" id="UP001501020">
    <property type="component" value="Unassembled WGS sequence"/>
</dbReference>
<keyword evidence="3" id="KW-1133">Transmembrane helix</keyword>
<dbReference type="Gene3D" id="2.60.40.1240">
    <property type="match status" value="1"/>
</dbReference>
<proteinExistence type="predicted"/>
<organism evidence="4 5">
    <name type="scientific">Actinomadura napierensis</name>
    <dbReference type="NCBI Taxonomy" id="267854"/>
    <lineage>
        <taxon>Bacteria</taxon>
        <taxon>Bacillati</taxon>
        <taxon>Actinomycetota</taxon>
        <taxon>Actinomycetes</taxon>
        <taxon>Streptosporangiales</taxon>
        <taxon>Thermomonosporaceae</taxon>
        <taxon>Actinomadura</taxon>
    </lineage>
</organism>
<evidence type="ECO:0000313" key="4">
    <source>
        <dbReference type="EMBL" id="GAA2151265.1"/>
    </source>
</evidence>
<dbReference type="EMBL" id="BAAAMR010000056">
    <property type="protein sequence ID" value="GAA2151265.1"/>
    <property type="molecule type" value="Genomic_DNA"/>
</dbReference>
<feature type="region of interest" description="Disordered" evidence="2">
    <location>
        <begin position="1"/>
        <end position="40"/>
    </location>
</feature>
<evidence type="ECO:0008006" key="6">
    <source>
        <dbReference type="Google" id="ProtNLM"/>
    </source>
</evidence>
<reference evidence="4 5" key="1">
    <citation type="journal article" date="2019" name="Int. J. Syst. Evol. Microbiol.">
        <title>The Global Catalogue of Microorganisms (GCM) 10K type strain sequencing project: providing services to taxonomists for standard genome sequencing and annotation.</title>
        <authorList>
            <consortium name="The Broad Institute Genomics Platform"/>
            <consortium name="The Broad Institute Genome Sequencing Center for Infectious Disease"/>
            <person name="Wu L."/>
            <person name="Ma J."/>
        </authorList>
    </citation>
    <scope>NUCLEOTIDE SEQUENCE [LARGE SCALE GENOMIC DNA]</scope>
    <source>
        <strain evidence="4 5">JCM 13850</strain>
    </source>
</reference>
<evidence type="ECO:0000256" key="2">
    <source>
        <dbReference type="SAM" id="MobiDB-lite"/>
    </source>
</evidence>
<keyword evidence="3" id="KW-0812">Transmembrane</keyword>
<sequence length="273" mass="28719">MSDTQSTRPDPPGFATAPTRPDPPGPVAWPSADPRPPGQAAPVRAVRRVFQAFGAVLGVQALAAFAVLLILNSYRRGAAGWLLPLIAVADLAATLQIGWLAIRDIRLAGGRTTGPRRILTALVILLIACLAAAGYAAHRHATAPVPGTLGTPIQDGDLTFTASAPRCGLKLKGITTHGTLCRFHLTTANTGSTPLHLTAASQHLHDNGDTYPGTLLLAPSRKKFTKSPFRSLPPGRTFTGYLLFDVPATFTPRTLELHATGKSRGVRIDLAAT</sequence>
<dbReference type="RefSeq" id="WP_344273415.1">
    <property type="nucleotide sequence ID" value="NZ_BAAAMR010000056.1"/>
</dbReference>
<protein>
    <recommendedName>
        <fullName evidence="6">DUF4352 domain-containing protein</fullName>
    </recommendedName>
</protein>
<keyword evidence="3" id="KW-0472">Membrane</keyword>
<feature type="compositionally biased region" description="Pro residues" evidence="2">
    <location>
        <begin position="20"/>
        <end position="39"/>
    </location>
</feature>
<keyword evidence="5" id="KW-1185">Reference proteome</keyword>
<accession>A0ABN3A0Y6</accession>
<gene>
    <name evidence="4" type="ORF">GCM10009727_56210</name>
</gene>
<feature type="transmembrane region" description="Helical" evidence="3">
    <location>
        <begin position="78"/>
        <end position="102"/>
    </location>
</feature>
<evidence type="ECO:0000313" key="5">
    <source>
        <dbReference type="Proteomes" id="UP001501020"/>
    </source>
</evidence>
<name>A0ABN3A0Y6_9ACTN</name>
<dbReference type="InterPro" id="IPR029050">
    <property type="entry name" value="Immunoprotect_excell_Ig-like"/>
</dbReference>
<feature type="transmembrane region" description="Helical" evidence="3">
    <location>
        <begin position="118"/>
        <end position="137"/>
    </location>
</feature>
<keyword evidence="1" id="KW-0732">Signal</keyword>
<evidence type="ECO:0000256" key="1">
    <source>
        <dbReference type="ARBA" id="ARBA00022729"/>
    </source>
</evidence>
<feature type="transmembrane region" description="Helical" evidence="3">
    <location>
        <begin position="52"/>
        <end position="72"/>
    </location>
</feature>